<dbReference type="Pfam" id="PF02463">
    <property type="entry name" value="SMC_N"/>
    <property type="match status" value="1"/>
</dbReference>
<organism evidence="11 12">
    <name type="scientific">Pseudomonas viridiflava ICMP 13104</name>
    <dbReference type="NCBI Taxonomy" id="1198305"/>
    <lineage>
        <taxon>Bacteria</taxon>
        <taxon>Pseudomonadati</taxon>
        <taxon>Pseudomonadota</taxon>
        <taxon>Gammaproteobacteria</taxon>
        <taxon>Pseudomonadales</taxon>
        <taxon>Pseudomonadaceae</taxon>
        <taxon>Pseudomonas</taxon>
    </lineage>
</organism>
<dbReference type="CDD" id="cd03241">
    <property type="entry name" value="ABC_RecN"/>
    <property type="match status" value="2"/>
</dbReference>
<dbReference type="InterPro" id="IPR004604">
    <property type="entry name" value="DNA_recomb/repair_RecN"/>
</dbReference>
<dbReference type="AlphaFoldDB" id="A0A0W0H2P2"/>
<keyword evidence="4" id="KW-0547">Nucleotide-binding</keyword>
<evidence type="ECO:0000256" key="8">
    <source>
        <dbReference type="ARBA" id="ARBA00033408"/>
    </source>
</evidence>
<evidence type="ECO:0000256" key="3">
    <source>
        <dbReference type="ARBA" id="ARBA00021315"/>
    </source>
</evidence>
<feature type="domain" description="RecF/RecN/SMC N-terminal" evidence="10">
    <location>
        <begin position="7"/>
        <end position="536"/>
    </location>
</feature>
<sequence length="581" mass="63902">MLVHLSVHNYAIVEHLDLELDRGMSVITGETGAGKSIMLDALGLTLGDRADSGVVRPGADKADILATFDLGDIPEAEAWLKERDLDNDGPCILRRVITAEGRSRSYINGSPCPQGDLKALGELLIDIHSQHEHQSLLKTDTHRRLLDEYAGATDLARQVHLAAQRWRQTRQELERLSNSGDEQRARHQLLSYQLEELESLSLGENELEQLEQEHKDLTNAESLLSICRQVVEQCSESDSGNVLNALMLSICRQVVEQCSESDSGNVLNALTASLHRLGSVDHSPSALSEATGLLSSAQIQVEEAVGELNRFLDHFDADPARLQQLEERLDAIYTLARKHRIQPGEVATLQQKLLDEIETLNANDESIERLQHEVQAFARHYQEKARELSDLRSTSATRLASAVEQEIHRLGMPGGRFHIELKPNASADPLPHGLEQVELLVSANPGQPLKALAKVASGGELSRISLAIQVITAQTSRVPTLVFDEVDVGIGGPTAEIVGQLLRRLGERGQVMTVTHLPQVAAQGHQHLFVHKVRDNEATRTAVSKLTKTERIEEVARMLGGIDLTKESLAHAKKMVVTAKN</sequence>
<evidence type="ECO:0000256" key="1">
    <source>
        <dbReference type="ARBA" id="ARBA00003618"/>
    </source>
</evidence>
<evidence type="ECO:0000256" key="7">
    <source>
        <dbReference type="ARBA" id="ARBA00023204"/>
    </source>
</evidence>
<evidence type="ECO:0000259" key="10">
    <source>
        <dbReference type="Pfam" id="PF02463"/>
    </source>
</evidence>
<protein>
    <recommendedName>
        <fullName evidence="3 9">DNA repair protein RecN</fullName>
    </recommendedName>
    <alternativeName>
        <fullName evidence="8 9">Recombination protein N</fullName>
    </alternativeName>
</protein>
<reference evidence="11 12" key="1">
    <citation type="submission" date="2015-09" db="EMBL/GenBank/DDBJ databases">
        <title>Genome sequence of ICMP 13104.</title>
        <authorList>
            <person name="Visnovsky S."/>
            <person name="Lu A."/>
            <person name="Panda P."/>
            <person name="Pitman A."/>
        </authorList>
    </citation>
    <scope>NUCLEOTIDE SEQUENCE [LARGE SCALE GENOMIC DNA]</scope>
    <source>
        <strain evidence="11 12">ICMP 13104</strain>
    </source>
</reference>
<evidence type="ECO:0000313" key="12">
    <source>
        <dbReference type="Proteomes" id="UP000053048"/>
    </source>
</evidence>
<evidence type="ECO:0000256" key="6">
    <source>
        <dbReference type="ARBA" id="ARBA00022840"/>
    </source>
</evidence>
<comment type="caution">
    <text evidence="11">The sequence shown here is derived from an EMBL/GenBank/DDBJ whole genome shotgun (WGS) entry which is preliminary data.</text>
</comment>
<evidence type="ECO:0000313" key="11">
    <source>
        <dbReference type="EMBL" id="KTB55099.1"/>
    </source>
</evidence>
<dbReference type="InterPro" id="IPR003395">
    <property type="entry name" value="RecF/RecN/SMC_N"/>
</dbReference>
<comment type="function">
    <text evidence="1 9">May be involved in recombinational repair of damaged DNA.</text>
</comment>
<accession>A0A0W0H2P2</accession>
<dbReference type="FunFam" id="3.40.50.300:FF:000319">
    <property type="entry name" value="DNA repair protein RecN"/>
    <property type="match status" value="1"/>
</dbReference>
<evidence type="ECO:0000256" key="4">
    <source>
        <dbReference type="ARBA" id="ARBA00022741"/>
    </source>
</evidence>
<dbReference type="Proteomes" id="UP000053048">
    <property type="component" value="Unassembled WGS sequence"/>
</dbReference>
<evidence type="ECO:0000256" key="2">
    <source>
        <dbReference type="ARBA" id="ARBA00009441"/>
    </source>
</evidence>
<dbReference type="PANTHER" id="PTHR11059:SF0">
    <property type="entry name" value="DNA REPAIR PROTEIN RECN"/>
    <property type="match status" value="1"/>
</dbReference>
<dbReference type="Gene3D" id="3.40.50.300">
    <property type="entry name" value="P-loop containing nucleotide triphosphate hydrolases"/>
    <property type="match status" value="2"/>
</dbReference>
<dbReference type="SUPFAM" id="SSF52540">
    <property type="entry name" value="P-loop containing nucleoside triphosphate hydrolases"/>
    <property type="match status" value="2"/>
</dbReference>
<dbReference type="PANTHER" id="PTHR11059">
    <property type="entry name" value="DNA REPAIR PROTEIN RECN"/>
    <property type="match status" value="1"/>
</dbReference>
<dbReference type="PIRSF" id="PIRSF003128">
    <property type="entry name" value="RecN"/>
    <property type="match status" value="1"/>
</dbReference>
<dbReference type="GO" id="GO:0009432">
    <property type="term" value="P:SOS response"/>
    <property type="evidence" value="ECO:0007669"/>
    <property type="project" value="TreeGrafter"/>
</dbReference>
<dbReference type="FunFam" id="3.40.50.300:FF:000356">
    <property type="entry name" value="DNA repair protein RecN"/>
    <property type="match status" value="1"/>
</dbReference>
<dbReference type="NCBIfam" id="TIGR00634">
    <property type="entry name" value="recN"/>
    <property type="match status" value="1"/>
</dbReference>
<proteinExistence type="inferred from homology"/>
<name>A0A0W0H2P2_PSEVI</name>
<dbReference type="GO" id="GO:0006281">
    <property type="term" value="P:DNA repair"/>
    <property type="evidence" value="ECO:0007669"/>
    <property type="project" value="UniProtKB-KW"/>
</dbReference>
<evidence type="ECO:0000256" key="5">
    <source>
        <dbReference type="ARBA" id="ARBA00022763"/>
    </source>
</evidence>
<dbReference type="GO" id="GO:0043590">
    <property type="term" value="C:bacterial nucleoid"/>
    <property type="evidence" value="ECO:0007669"/>
    <property type="project" value="TreeGrafter"/>
</dbReference>
<gene>
    <name evidence="11" type="ORF">AO067_14845</name>
</gene>
<dbReference type="GO" id="GO:0005524">
    <property type="term" value="F:ATP binding"/>
    <property type="evidence" value="ECO:0007669"/>
    <property type="project" value="UniProtKB-KW"/>
</dbReference>
<dbReference type="InterPro" id="IPR027417">
    <property type="entry name" value="P-loop_NTPase"/>
</dbReference>
<comment type="similarity">
    <text evidence="2 9">Belongs to the RecN family.</text>
</comment>
<keyword evidence="7 9" id="KW-0234">DNA repair</keyword>
<keyword evidence="12" id="KW-1185">Reference proteome</keyword>
<keyword evidence="6" id="KW-0067">ATP-binding</keyword>
<dbReference type="GO" id="GO:0006310">
    <property type="term" value="P:DNA recombination"/>
    <property type="evidence" value="ECO:0007669"/>
    <property type="project" value="InterPro"/>
</dbReference>
<evidence type="ECO:0000256" key="9">
    <source>
        <dbReference type="PIRNR" id="PIRNR003128"/>
    </source>
</evidence>
<dbReference type="EMBL" id="LKEJ01000191">
    <property type="protein sequence ID" value="KTB55099.1"/>
    <property type="molecule type" value="Genomic_DNA"/>
</dbReference>
<keyword evidence="5 9" id="KW-0227">DNA damage</keyword>